<gene>
    <name evidence="1" type="ORF">Q5H94_13685</name>
</gene>
<dbReference type="Proteomes" id="UP001176468">
    <property type="component" value="Unassembled WGS sequence"/>
</dbReference>
<proteinExistence type="predicted"/>
<evidence type="ECO:0000313" key="2">
    <source>
        <dbReference type="Proteomes" id="UP001176468"/>
    </source>
</evidence>
<accession>A0ABT9A3S1</accession>
<dbReference type="RefSeq" id="WP_304561836.1">
    <property type="nucleotide sequence ID" value="NZ_JAUQSZ010000009.1"/>
</dbReference>
<sequence length="306" mass="33412">MNALLQTENTAQIARVTAGWKKAGLPLAAVRRYWRDVHSPAIARRAGIWDYRHFQYDPVRADLFAPLDGILLACPQDEQLMWTSDVRYADEAALDAFGASPGPEAKALILGDIDLIVDQSTTYKAVGANARTFRDDTGEATPQGTPLHPTYEIFVRQRGDEASFRATMTRLAEAWAAAPGVMRVRLSLLDAPDMEAERAAGYPIKTHPVERQYQAWIDLTLQNDAAARPLLGAVPDLAEHVSTVHAYPVTTLCTFNYAGRPTLAGLRGFPAYEALTALGGLHQAEPALLEWMYGDVAVGVTLDPNA</sequence>
<protein>
    <recommendedName>
        <fullName evidence="3">EthD domain-containing protein</fullName>
    </recommendedName>
</protein>
<comment type="caution">
    <text evidence="1">The sequence shown here is derived from an EMBL/GenBank/DDBJ whole genome shotgun (WGS) entry which is preliminary data.</text>
</comment>
<dbReference type="Gene3D" id="3.30.70.100">
    <property type="match status" value="1"/>
</dbReference>
<reference evidence="1" key="1">
    <citation type="submission" date="2023-07" db="EMBL/GenBank/DDBJ databases">
        <authorList>
            <person name="Kim M.K."/>
        </authorList>
    </citation>
    <scope>NUCLEOTIDE SEQUENCE</scope>
    <source>
        <strain evidence="1">CA1-15</strain>
    </source>
</reference>
<evidence type="ECO:0008006" key="3">
    <source>
        <dbReference type="Google" id="ProtNLM"/>
    </source>
</evidence>
<evidence type="ECO:0000313" key="1">
    <source>
        <dbReference type="EMBL" id="MDO7843382.1"/>
    </source>
</evidence>
<organism evidence="1 2">
    <name type="scientific">Sphingomonas immobilis</name>
    <dbReference type="NCBI Taxonomy" id="3063997"/>
    <lineage>
        <taxon>Bacteria</taxon>
        <taxon>Pseudomonadati</taxon>
        <taxon>Pseudomonadota</taxon>
        <taxon>Alphaproteobacteria</taxon>
        <taxon>Sphingomonadales</taxon>
        <taxon>Sphingomonadaceae</taxon>
        <taxon>Sphingomonas</taxon>
    </lineage>
</organism>
<keyword evidence="2" id="KW-1185">Reference proteome</keyword>
<dbReference type="EMBL" id="JAUQSZ010000009">
    <property type="protein sequence ID" value="MDO7843382.1"/>
    <property type="molecule type" value="Genomic_DNA"/>
</dbReference>
<name>A0ABT9A3S1_9SPHN</name>